<dbReference type="Proteomes" id="UP000035680">
    <property type="component" value="Unassembled WGS sequence"/>
</dbReference>
<evidence type="ECO:0000313" key="2">
    <source>
        <dbReference type="Proteomes" id="UP000035680"/>
    </source>
</evidence>
<sequence length="733" mass="83459">MTDNNGLTTNNNFNNMNSDSSKYNMDNSMGSFYPNQQYNQFNSQPNNQFSVPNGQNNYINSQMFSNQNNSNQNDNMSNTQLINQNRSVYDMSINKQSSYPQQSPTPNSANNINNYSSNMNLPINNNNTMHQHSQIYSNMSFVFSSDMANKAICEINEKKYDNFKSWHISNYGHPNQFSNDKKLEQNCNRGVKRKMSPVKEQPNSTFTKPLSIPSTNGIHGQDGSGNILQNNTYSNLSTSSRTYNKDDDNPLRRMERMTQETLNEPPNKIPIRGNNPPLNGDNSLSYDQKKSQEKHLKLEKLNQIEKVFGIDKTRQKEESYHMNHMLHEQDMNKFPQGPMKNPNGFMQGVPMNIQQGMHQNMPQNMRQNGPPNLGPPFLPNTNMPPQNRPGSQPMPGNQRSHPQQQSPSVPFFPPGQNLQNRMNQFPNQQQLQNPSQSNPMMPSPQMYPIGSGGQQQPKQFIPPSSLPQQNNMRQMPMNGMQQPNMPPNINQSINPNMTQMRQQNMSTNINPNVNQVPMPNGIPNHSLQQKMPVPNNMNVINGQNNRPQNLQNPAMPGNGMQISGLQGPSLQSPNIQNNNLQNSGMQGPGIPQQNRPQQNMPPPNMQLPNSMGSMQKSQQQQNMDQMMIQQNQNNQRFHPNQQISNQLINGQNGMVPQGNEQSSMMRPNYDMNVMQHQQQMNSHHEGYINVSQHNPWSQQHNLPRPLTNMDSRVPVQKVQYSPVLMQESMASIN</sequence>
<feature type="region of interest" description="Disordered" evidence="1">
    <location>
        <begin position="563"/>
        <end position="623"/>
    </location>
</feature>
<organism evidence="2 3">
    <name type="scientific">Strongyloides venezuelensis</name>
    <name type="common">Threadworm</name>
    <dbReference type="NCBI Taxonomy" id="75913"/>
    <lineage>
        <taxon>Eukaryota</taxon>
        <taxon>Metazoa</taxon>
        <taxon>Ecdysozoa</taxon>
        <taxon>Nematoda</taxon>
        <taxon>Chromadorea</taxon>
        <taxon>Rhabditida</taxon>
        <taxon>Tylenchina</taxon>
        <taxon>Panagrolaimomorpha</taxon>
        <taxon>Strongyloidoidea</taxon>
        <taxon>Strongyloididae</taxon>
        <taxon>Strongyloides</taxon>
    </lineage>
</organism>
<name>A0A0K0F2H0_STRVS</name>
<feature type="region of interest" description="Disordered" evidence="1">
    <location>
        <begin position="59"/>
        <end position="78"/>
    </location>
</feature>
<feature type="compositionally biased region" description="Polar residues" evidence="1">
    <location>
        <begin position="201"/>
        <end position="242"/>
    </location>
</feature>
<feature type="compositionally biased region" description="Low complexity" evidence="1">
    <location>
        <begin position="1"/>
        <end position="17"/>
    </location>
</feature>
<feature type="compositionally biased region" description="Low complexity" evidence="1">
    <location>
        <begin position="606"/>
        <end position="623"/>
    </location>
</feature>
<dbReference type="STRING" id="75913.A0A0K0F2H0"/>
<feature type="compositionally biased region" description="Low complexity" evidence="1">
    <location>
        <begin position="398"/>
        <end position="409"/>
    </location>
</feature>
<feature type="region of interest" description="Disordered" evidence="1">
    <location>
        <begin position="1"/>
        <end position="21"/>
    </location>
</feature>
<evidence type="ECO:0000313" key="3">
    <source>
        <dbReference type="WBParaSite" id="SVE_0299900.1"/>
    </source>
</evidence>
<reference evidence="3" key="2">
    <citation type="submission" date="2015-08" db="UniProtKB">
        <authorList>
            <consortium name="WormBaseParasite"/>
        </authorList>
    </citation>
    <scope>IDENTIFICATION</scope>
</reference>
<feature type="compositionally biased region" description="Low complexity" evidence="1">
    <location>
        <begin position="423"/>
        <end position="446"/>
    </location>
</feature>
<feature type="compositionally biased region" description="Polar residues" evidence="1">
    <location>
        <begin position="563"/>
        <end position="585"/>
    </location>
</feature>
<feature type="region of interest" description="Disordered" evidence="1">
    <location>
        <begin position="193"/>
        <end position="249"/>
    </location>
</feature>
<feature type="compositionally biased region" description="Low complexity" evidence="1">
    <location>
        <begin position="467"/>
        <end position="488"/>
    </location>
</feature>
<evidence type="ECO:0000256" key="1">
    <source>
        <dbReference type="SAM" id="MobiDB-lite"/>
    </source>
</evidence>
<keyword evidence="2" id="KW-1185">Reference proteome</keyword>
<dbReference type="WBParaSite" id="SVE_0299900.1">
    <property type="protein sequence ID" value="SVE_0299900.1"/>
    <property type="gene ID" value="SVE_0299900"/>
</dbReference>
<feature type="compositionally biased region" description="Low complexity" evidence="1">
    <location>
        <begin position="60"/>
        <end position="78"/>
    </location>
</feature>
<accession>A0A0K0F2H0</accession>
<protein>
    <submittedName>
        <fullName evidence="3">NUFIP1 domain-containing protein</fullName>
    </submittedName>
</protein>
<dbReference type="AlphaFoldDB" id="A0A0K0F2H0"/>
<feature type="compositionally biased region" description="Polar residues" evidence="1">
    <location>
        <begin position="276"/>
        <end position="286"/>
    </location>
</feature>
<feature type="region of interest" description="Disordered" evidence="1">
    <location>
        <begin position="263"/>
        <end position="292"/>
    </location>
</feature>
<feature type="region of interest" description="Disordered" evidence="1">
    <location>
        <begin position="360"/>
        <end position="488"/>
    </location>
</feature>
<reference evidence="2" key="1">
    <citation type="submission" date="2014-07" db="EMBL/GenBank/DDBJ databases">
        <authorList>
            <person name="Martin A.A"/>
            <person name="De Silva N."/>
        </authorList>
    </citation>
    <scope>NUCLEOTIDE SEQUENCE</scope>
</reference>
<feature type="compositionally biased region" description="Polar residues" evidence="1">
    <location>
        <begin position="383"/>
        <end position="397"/>
    </location>
</feature>
<proteinExistence type="predicted"/>